<dbReference type="SUPFAM" id="SSF53223">
    <property type="entry name" value="Aminoacid dehydrogenase-like, N-terminal domain"/>
    <property type="match status" value="1"/>
</dbReference>
<dbReference type="PANTHER" id="PTHR11606:SF13">
    <property type="entry name" value="GLUTAMATE DEHYDROGENASE 1, MITOCHONDRIAL"/>
    <property type="match status" value="1"/>
</dbReference>
<dbReference type="InterPro" id="IPR014362">
    <property type="entry name" value="Glu_DH"/>
</dbReference>
<dbReference type="PANTHER" id="PTHR11606">
    <property type="entry name" value="GLUTAMATE DEHYDROGENASE"/>
    <property type="match status" value="1"/>
</dbReference>
<evidence type="ECO:0000256" key="4">
    <source>
        <dbReference type="RuleBase" id="RU004417"/>
    </source>
</evidence>
<accession>A0ABP9WTN6</accession>
<dbReference type="InterPro" id="IPR046346">
    <property type="entry name" value="Aminoacid_DH-like_N_sf"/>
</dbReference>
<evidence type="ECO:0000256" key="1">
    <source>
        <dbReference type="ARBA" id="ARBA00006382"/>
    </source>
</evidence>
<feature type="domain" description="Glutamate/phenylalanine/leucine/valine/L-tryptophan dehydrogenase C-terminal" evidence="5">
    <location>
        <begin position="181"/>
        <end position="413"/>
    </location>
</feature>
<dbReference type="SMART" id="SM00839">
    <property type="entry name" value="ELFV_dehydrog"/>
    <property type="match status" value="1"/>
</dbReference>
<dbReference type="InterPro" id="IPR006095">
    <property type="entry name" value="Glu/Leu/Phe/Val/Trp_DH"/>
</dbReference>
<evidence type="ECO:0000259" key="5">
    <source>
        <dbReference type="SMART" id="SM00839"/>
    </source>
</evidence>
<dbReference type="Pfam" id="PF02812">
    <property type="entry name" value="ELFV_dehydrog_N"/>
    <property type="match status" value="1"/>
</dbReference>
<comment type="caution">
    <text evidence="6">The sequence shown here is derived from an EMBL/GenBank/DDBJ whole genome shotgun (WGS) entry which is preliminary data.</text>
</comment>
<dbReference type="InterPro" id="IPR006097">
    <property type="entry name" value="Glu/Leu/Phe/Val/Trp_DH_dimer"/>
</dbReference>
<evidence type="ECO:0000256" key="2">
    <source>
        <dbReference type="ARBA" id="ARBA00023002"/>
    </source>
</evidence>
<dbReference type="EMBL" id="BAABRU010000001">
    <property type="protein sequence ID" value="GAA5526565.1"/>
    <property type="molecule type" value="Genomic_DNA"/>
</dbReference>
<protein>
    <recommendedName>
        <fullName evidence="3">Glutamate dehydrogenase</fullName>
    </recommendedName>
</protein>
<dbReference type="Proteomes" id="UP001428290">
    <property type="component" value="Unassembled WGS sequence"/>
</dbReference>
<dbReference type="CDD" id="cd01076">
    <property type="entry name" value="NAD_bind_1_Glu_DH"/>
    <property type="match status" value="1"/>
</dbReference>
<organism evidence="6 7">
    <name type="scientific">Herpetosiphon gulosus</name>
    <dbReference type="NCBI Taxonomy" id="1973496"/>
    <lineage>
        <taxon>Bacteria</taxon>
        <taxon>Bacillati</taxon>
        <taxon>Chloroflexota</taxon>
        <taxon>Chloroflexia</taxon>
        <taxon>Herpetosiphonales</taxon>
        <taxon>Herpetosiphonaceae</taxon>
        <taxon>Herpetosiphon</taxon>
    </lineage>
</organism>
<dbReference type="Gene3D" id="3.40.50.10860">
    <property type="entry name" value="Leucine Dehydrogenase, chain A, domain 1"/>
    <property type="match status" value="1"/>
</dbReference>
<dbReference type="PRINTS" id="PR00082">
    <property type="entry name" value="GLFDHDRGNASE"/>
</dbReference>
<dbReference type="InterPro" id="IPR006096">
    <property type="entry name" value="Glu/Leu/Phe/Val/Trp_DH_C"/>
</dbReference>
<comment type="similarity">
    <text evidence="1 3 4">Belongs to the Glu/Leu/Phe/Val dehydrogenases family.</text>
</comment>
<dbReference type="Gene3D" id="3.40.50.720">
    <property type="entry name" value="NAD(P)-binding Rossmann-like Domain"/>
    <property type="match status" value="1"/>
</dbReference>
<reference evidence="6 7" key="1">
    <citation type="submission" date="2024-02" db="EMBL/GenBank/DDBJ databases">
        <title>Herpetosiphon gulosus NBRC 112829.</title>
        <authorList>
            <person name="Ichikawa N."/>
            <person name="Katano-Makiyama Y."/>
            <person name="Hidaka K."/>
        </authorList>
    </citation>
    <scope>NUCLEOTIDE SEQUENCE [LARGE SCALE GENOMIC DNA]</scope>
    <source>
        <strain evidence="6 7">NBRC 112829</strain>
    </source>
</reference>
<name>A0ABP9WTN6_9CHLR</name>
<keyword evidence="7" id="KW-1185">Reference proteome</keyword>
<evidence type="ECO:0000256" key="3">
    <source>
        <dbReference type="PIRNR" id="PIRNR000185"/>
    </source>
</evidence>
<keyword evidence="2 3" id="KW-0560">Oxidoreductase</keyword>
<evidence type="ECO:0000313" key="6">
    <source>
        <dbReference type="EMBL" id="GAA5526565.1"/>
    </source>
</evidence>
<dbReference type="SUPFAM" id="SSF51735">
    <property type="entry name" value="NAD(P)-binding Rossmann-fold domains"/>
    <property type="match status" value="1"/>
</dbReference>
<proteinExistence type="inferred from homology"/>
<sequence length="416" mass="45290">MIETTMATAQRQFDIAAELLALEPEVRDMLREPRRELIVHFPVKLDNGRVRTLTGYRVHHNITRGPALGGLRLQSSATLDEMQALAMWMTWSCAIVQIPYGGAKGAIVCDHRELTSGELERIIRRYVTEITPLIGAERDVIMPDLNTNEQTMAWIMDTYSMHHGYTMPSVATGKPVQVGGSQGHGQGTARGLCYTVRQAASKIGLDLAGARVVMQGSGSTGRLVLQFLAEMGCRVIAASDDNTGVVAETDAGIDVNTLIEHRVNTDGVANLAGTKPISHNELLELPCDILVLAAGQNDISGANAGRIQAKIVVELANGPITPTGDSILANKQIMVVPDILANAGGIVVSYFEWVQGLQEFFWTEREVHGELATTMERAFNEVFTVAQERFVPLRTAAYLLAVDRVVRAMAMRGIYP</sequence>
<evidence type="ECO:0000313" key="7">
    <source>
        <dbReference type="Proteomes" id="UP001428290"/>
    </source>
</evidence>
<dbReference type="Pfam" id="PF00208">
    <property type="entry name" value="ELFV_dehydrog"/>
    <property type="match status" value="1"/>
</dbReference>
<gene>
    <name evidence="6" type="primary">gdhA_1</name>
    <name evidence="6" type="ORF">Hgul01_00338</name>
</gene>
<dbReference type="PIRSF" id="PIRSF000185">
    <property type="entry name" value="Glu_DH"/>
    <property type="match status" value="1"/>
</dbReference>
<dbReference type="InterPro" id="IPR036291">
    <property type="entry name" value="NAD(P)-bd_dom_sf"/>
</dbReference>
<dbReference type="RefSeq" id="WP_345720203.1">
    <property type="nucleotide sequence ID" value="NZ_BAABRU010000001.1"/>
</dbReference>
<dbReference type="InterPro" id="IPR033922">
    <property type="entry name" value="NAD_bind_Glu_DH"/>
</dbReference>